<dbReference type="Proteomes" id="UP001175228">
    <property type="component" value="Unassembled WGS sequence"/>
</dbReference>
<dbReference type="AlphaFoldDB" id="A0AA39PH84"/>
<sequence>MHESDRLDDDEILFSVLSPTRVRDLFNDRAVLCLWSLEDLHALEWKLDAPTIGYVYDEHWGRFFGIGPLVFYLNKMGRPMGRHVDLESERSWLQWAWTLQEMDNDYLIVGGKTREGGAGMKKMCASLSSIHAHQWWPSWEQLMSEELQVVEGGEVEVRMDWINYGEDGNDEMRQQSHEHKKVKFNLKTMISRSYHRKNLYMRQLLPI</sequence>
<accession>A0AA39PH84</accession>
<reference evidence="1" key="1">
    <citation type="submission" date="2023-06" db="EMBL/GenBank/DDBJ databases">
        <authorList>
            <consortium name="Lawrence Berkeley National Laboratory"/>
            <person name="Ahrendt S."/>
            <person name="Sahu N."/>
            <person name="Indic B."/>
            <person name="Wong-Bajracharya J."/>
            <person name="Merenyi Z."/>
            <person name="Ke H.-M."/>
            <person name="Monk M."/>
            <person name="Kocsube S."/>
            <person name="Drula E."/>
            <person name="Lipzen A."/>
            <person name="Balint B."/>
            <person name="Henrissat B."/>
            <person name="Andreopoulos B."/>
            <person name="Martin F.M."/>
            <person name="Harder C.B."/>
            <person name="Rigling D."/>
            <person name="Ford K.L."/>
            <person name="Foster G.D."/>
            <person name="Pangilinan J."/>
            <person name="Papanicolaou A."/>
            <person name="Barry K."/>
            <person name="LaButti K."/>
            <person name="Viragh M."/>
            <person name="Koriabine M."/>
            <person name="Yan M."/>
            <person name="Riley R."/>
            <person name="Champramary S."/>
            <person name="Plett K.L."/>
            <person name="Tsai I.J."/>
            <person name="Slot J."/>
            <person name="Sipos G."/>
            <person name="Plett J."/>
            <person name="Nagy L.G."/>
            <person name="Grigoriev I.V."/>
        </authorList>
    </citation>
    <scope>NUCLEOTIDE SEQUENCE</scope>
    <source>
        <strain evidence="1">HWK02</strain>
    </source>
</reference>
<name>A0AA39PH84_9AGAR</name>
<comment type="caution">
    <text evidence="1">The sequence shown here is derived from an EMBL/GenBank/DDBJ whole genome shotgun (WGS) entry which is preliminary data.</text>
</comment>
<protein>
    <submittedName>
        <fullName evidence="1">Uncharacterized protein</fullName>
    </submittedName>
</protein>
<gene>
    <name evidence="1" type="ORF">EDD18DRAFT_1111995</name>
</gene>
<keyword evidence="2" id="KW-1185">Reference proteome</keyword>
<organism evidence="1 2">
    <name type="scientific">Armillaria luteobubalina</name>
    <dbReference type="NCBI Taxonomy" id="153913"/>
    <lineage>
        <taxon>Eukaryota</taxon>
        <taxon>Fungi</taxon>
        <taxon>Dikarya</taxon>
        <taxon>Basidiomycota</taxon>
        <taxon>Agaricomycotina</taxon>
        <taxon>Agaricomycetes</taxon>
        <taxon>Agaricomycetidae</taxon>
        <taxon>Agaricales</taxon>
        <taxon>Marasmiineae</taxon>
        <taxon>Physalacriaceae</taxon>
        <taxon>Armillaria</taxon>
    </lineage>
</organism>
<proteinExistence type="predicted"/>
<dbReference type="EMBL" id="JAUEPU010000057">
    <property type="protein sequence ID" value="KAK0484187.1"/>
    <property type="molecule type" value="Genomic_DNA"/>
</dbReference>
<evidence type="ECO:0000313" key="2">
    <source>
        <dbReference type="Proteomes" id="UP001175228"/>
    </source>
</evidence>
<evidence type="ECO:0000313" key="1">
    <source>
        <dbReference type="EMBL" id="KAK0484187.1"/>
    </source>
</evidence>